<keyword evidence="1" id="KW-0472">Membrane</keyword>
<gene>
    <name evidence="3" type="primary">LOC115879740</name>
</gene>
<accession>A0A6J2XNC8</accession>
<dbReference type="PANTHER" id="PTHR47412">
    <property type="entry name" value="FI01434P-RELATED"/>
    <property type="match status" value="1"/>
</dbReference>
<sequence>MAFRRIRDNSFYCFLAGCAITSVYFLCVSYSTSSQLQLRNYSNLSKHYSQICNQWKSELEMRHTKNIANVTNDENTYYDEEETKNLLDDYFTCDSIPKYKYIVQRGQYYAIFNFVQAEKEVGCTETITLTAPGDYRFLDNVAPLVERWRGPVSIALYAPGHDFYTTLQAIAYVRQCENRLIKDLVSFHVFFDINHVPIPRNETHILDTYTDTYNCSIPPPWETLTDLDMYKTNNSLLYPINTARNIAKLAARTYFQFPSDIELYPTRNFIQLFLNFVKNNLNLFGQDSKNVFVLPIFEIFEDQAVPENKTALQKMLKSNTAILFHQKMCALCHRVINGENWVLANETKGLGVFSVGKRQGRYMVWEPFFICTQKEPLWDERMTWEGQKNKMIQAYTMCIMDYNFYVLDNAFLIHKPGIKKEKLQMTKFKNEVKKSNQLIVDISVELQRMYGENKNCSTSYKGKIVKVKVKKSIL</sequence>
<protein>
    <submittedName>
        <fullName evidence="3">Beta-1,4-glucuronyltransferase 1-like</fullName>
    </submittedName>
</protein>
<keyword evidence="2" id="KW-1185">Reference proteome</keyword>
<evidence type="ECO:0000313" key="3">
    <source>
        <dbReference type="RefSeq" id="XP_030752571.1"/>
    </source>
</evidence>
<dbReference type="GeneID" id="115879740"/>
<evidence type="ECO:0000313" key="2">
    <source>
        <dbReference type="Proteomes" id="UP000504635"/>
    </source>
</evidence>
<evidence type="ECO:0000256" key="1">
    <source>
        <dbReference type="SAM" id="Phobius"/>
    </source>
</evidence>
<proteinExistence type="predicted"/>
<keyword evidence="1" id="KW-0812">Transmembrane</keyword>
<dbReference type="InParanoid" id="A0A6J2XNC8"/>
<name>A0A6J2XNC8_SITOR</name>
<dbReference type="OrthoDB" id="9974378at2759"/>
<dbReference type="Pfam" id="PF13896">
    <property type="entry name" value="Glyco_transf_49"/>
    <property type="match status" value="1"/>
</dbReference>
<dbReference type="AlphaFoldDB" id="A0A6J2XNC8"/>
<keyword evidence="1" id="KW-1133">Transmembrane helix</keyword>
<reference evidence="3" key="1">
    <citation type="submission" date="2025-08" db="UniProtKB">
        <authorList>
            <consortium name="RefSeq"/>
        </authorList>
    </citation>
    <scope>IDENTIFICATION</scope>
    <source>
        <tissue evidence="3">Gonads</tissue>
    </source>
</reference>
<dbReference type="RefSeq" id="XP_030752571.1">
    <property type="nucleotide sequence ID" value="XM_030896711.1"/>
</dbReference>
<dbReference type="PANTHER" id="PTHR47412:SF1">
    <property type="entry name" value="FI01434P-RELATED"/>
    <property type="match status" value="1"/>
</dbReference>
<feature type="transmembrane region" description="Helical" evidence="1">
    <location>
        <begin position="12"/>
        <end position="31"/>
    </location>
</feature>
<organism evidence="2 3">
    <name type="scientific">Sitophilus oryzae</name>
    <name type="common">Rice weevil</name>
    <name type="synonym">Curculio oryzae</name>
    <dbReference type="NCBI Taxonomy" id="7048"/>
    <lineage>
        <taxon>Eukaryota</taxon>
        <taxon>Metazoa</taxon>
        <taxon>Ecdysozoa</taxon>
        <taxon>Arthropoda</taxon>
        <taxon>Hexapoda</taxon>
        <taxon>Insecta</taxon>
        <taxon>Pterygota</taxon>
        <taxon>Neoptera</taxon>
        <taxon>Endopterygota</taxon>
        <taxon>Coleoptera</taxon>
        <taxon>Polyphaga</taxon>
        <taxon>Cucujiformia</taxon>
        <taxon>Curculionidae</taxon>
        <taxon>Dryophthorinae</taxon>
        <taxon>Sitophilus</taxon>
    </lineage>
</organism>
<dbReference type="Proteomes" id="UP000504635">
    <property type="component" value="Unplaced"/>
</dbReference>
<dbReference type="KEGG" id="soy:115879740"/>